<comment type="caution">
    <text evidence="3">The sequence shown here is derived from an EMBL/GenBank/DDBJ whole genome shotgun (WGS) entry which is preliminary data.</text>
</comment>
<protein>
    <submittedName>
        <fullName evidence="3">Universal stress protein</fullName>
    </submittedName>
</protein>
<gene>
    <name evidence="3" type="ORF">GJ691_18730</name>
</gene>
<accession>A0A6I2MU52</accession>
<dbReference type="InterPro" id="IPR006016">
    <property type="entry name" value="UspA"/>
</dbReference>
<dbReference type="InterPro" id="IPR006015">
    <property type="entry name" value="Universal_stress_UspA"/>
</dbReference>
<dbReference type="Pfam" id="PF00582">
    <property type="entry name" value="Usp"/>
    <property type="match status" value="1"/>
</dbReference>
<feature type="domain" description="UspA" evidence="2">
    <location>
        <begin position="1"/>
        <end position="149"/>
    </location>
</feature>
<keyword evidence="4" id="KW-1185">Reference proteome</keyword>
<dbReference type="OrthoDB" id="9788959at2"/>
<evidence type="ECO:0000313" key="4">
    <source>
        <dbReference type="Proteomes" id="UP000443153"/>
    </source>
</evidence>
<dbReference type="PRINTS" id="PR01438">
    <property type="entry name" value="UNVRSLSTRESS"/>
</dbReference>
<dbReference type="PANTHER" id="PTHR46268:SF6">
    <property type="entry name" value="UNIVERSAL STRESS PROTEIN UP12"/>
    <property type="match status" value="1"/>
</dbReference>
<dbReference type="AlphaFoldDB" id="A0A6I2MU52"/>
<dbReference type="Proteomes" id="UP000443153">
    <property type="component" value="Unassembled WGS sequence"/>
</dbReference>
<sequence>MKNILIPTDFSNDAYNALFYASKLFKSKTCNFYLLNAYNERTPLLSINLERTNDDGHRKGLLEQLKDESCEELKRTFHRINLDHKCRNHTYKLIPIKMDLTEALNKTIDEYDIDLIVMGNKGESNSFGLFLGSTTVKTISSIRKCPILSVPINADFQMPYEIAFATDYKRNYDAQVLDSLKEMAINCGSAIRVAHINEEKTLSKTQESNLETLKTYLAPIDHSLHWMPNYKSKTTAIRTFLDELNIGMVAMVNYEHKFFENLLKEPIIQKLACKIDIPFLVIPAKA</sequence>
<dbReference type="Gene3D" id="3.40.50.12370">
    <property type="match status" value="1"/>
</dbReference>
<dbReference type="RefSeq" id="WP_154369765.1">
    <property type="nucleotide sequence ID" value="NZ_CANMYZ010000006.1"/>
</dbReference>
<comment type="similarity">
    <text evidence="1">Belongs to the universal stress protein A family.</text>
</comment>
<dbReference type="CDD" id="cd00293">
    <property type="entry name" value="USP-like"/>
    <property type="match status" value="1"/>
</dbReference>
<dbReference type="SUPFAM" id="SSF52402">
    <property type="entry name" value="Adenine nucleotide alpha hydrolases-like"/>
    <property type="match status" value="2"/>
</dbReference>
<organism evidence="3 4">
    <name type="scientific">Maribacter luteus</name>
    <dbReference type="NCBI Taxonomy" id="2594478"/>
    <lineage>
        <taxon>Bacteria</taxon>
        <taxon>Pseudomonadati</taxon>
        <taxon>Bacteroidota</taxon>
        <taxon>Flavobacteriia</taxon>
        <taxon>Flavobacteriales</taxon>
        <taxon>Flavobacteriaceae</taxon>
        <taxon>Maribacter</taxon>
    </lineage>
</organism>
<proteinExistence type="inferred from homology"/>
<reference evidence="3 4" key="1">
    <citation type="submission" date="2019-11" db="EMBL/GenBank/DDBJ databases">
        <title>Maribacter lutea sp. nov., a marine bacterium isolated from intertidal sand.</title>
        <authorList>
            <person name="Liu A."/>
        </authorList>
    </citation>
    <scope>NUCLEOTIDE SEQUENCE [LARGE SCALE GENOMIC DNA]</scope>
    <source>
        <strain evidence="3 4">RZ05</strain>
    </source>
</reference>
<dbReference type="PANTHER" id="PTHR46268">
    <property type="entry name" value="STRESS RESPONSE PROTEIN NHAX"/>
    <property type="match status" value="1"/>
</dbReference>
<evidence type="ECO:0000259" key="2">
    <source>
        <dbReference type="Pfam" id="PF00582"/>
    </source>
</evidence>
<dbReference type="EMBL" id="WKJH01000030">
    <property type="protein sequence ID" value="MRX66195.1"/>
    <property type="molecule type" value="Genomic_DNA"/>
</dbReference>
<evidence type="ECO:0000313" key="3">
    <source>
        <dbReference type="EMBL" id="MRX66195.1"/>
    </source>
</evidence>
<evidence type="ECO:0000256" key="1">
    <source>
        <dbReference type="ARBA" id="ARBA00008791"/>
    </source>
</evidence>
<name>A0A6I2MU52_9FLAO</name>